<dbReference type="Proteomes" id="UP000004925">
    <property type="component" value="Unassembled WGS sequence"/>
</dbReference>
<dbReference type="CDD" id="cd24048">
    <property type="entry name" value="ASKHA_NBD_FtsA"/>
    <property type="match status" value="1"/>
</dbReference>
<dbReference type="InterPro" id="IPR050696">
    <property type="entry name" value="FtsA/MreB"/>
</dbReference>
<keyword evidence="2 5" id="KW-0132">Cell division</keyword>
<comment type="caution">
    <text evidence="7">The sequence shown here is derived from an EMBL/GenBank/DDBJ whole genome shotgun (WGS) entry which is preliminary data.</text>
</comment>
<evidence type="ECO:0000256" key="5">
    <source>
        <dbReference type="HAMAP-Rule" id="MF_02033"/>
    </source>
</evidence>
<dbReference type="RefSeq" id="WP_008803083.1">
    <property type="nucleotide sequence ID" value="NZ_KQ235737.1"/>
</dbReference>
<dbReference type="NCBIfam" id="TIGR01174">
    <property type="entry name" value="ftsA"/>
    <property type="match status" value="1"/>
</dbReference>
<dbReference type="eggNOG" id="COG0849">
    <property type="taxonomic scope" value="Bacteria"/>
</dbReference>
<dbReference type="SUPFAM" id="SSF53067">
    <property type="entry name" value="Actin-like ATPase domain"/>
    <property type="match status" value="2"/>
</dbReference>
<accession>A0A0M1VUQ2</accession>
<dbReference type="InterPro" id="IPR020823">
    <property type="entry name" value="Cell_div_FtsA"/>
</dbReference>
<dbReference type="GO" id="GO:0009898">
    <property type="term" value="C:cytoplasmic side of plasma membrane"/>
    <property type="evidence" value="ECO:0007669"/>
    <property type="project" value="UniProtKB-UniRule"/>
</dbReference>
<dbReference type="Pfam" id="PF02491">
    <property type="entry name" value="SHS2_FTSA"/>
    <property type="match status" value="1"/>
</dbReference>
<dbReference type="AlphaFoldDB" id="A0A0M1VUQ2"/>
<reference evidence="7 8" key="1">
    <citation type="submission" date="2011-10" db="EMBL/GenBank/DDBJ databases">
        <title>The Genome Sequence of Fusobacterium sp. 4_1_13.</title>
        <authorList>
            <consortium name="The Broad Institute Genome Sequencing Platform"/>
            <person name="Earl A."/>
            <person name="Ward D."/>
            <person name="Feldgarden M."/>
            <person name="Gevers D."/>
            <person name="Strauss J."/>
            <person name="Ambrose C."/>
            <person name="Allen-Vercoe E."/>
            <person name="Young S.K."/>
            <person name="Zeng Q."/>
            <person name="Gargeya S."/>
            <person name="Fitzgerald M."/>
            <person name="Haas B."/>
            <person name="Abouelleil A."/>
            <person name="Alvarado L."/>
            <person name="Arachchi H.M."/>
            <person name="Berlin A."/>
            <person name="Brown A."/>
            <person name="Chapman S.B."/>
            <person name="Chen Z."/>
            <person name="Dunbar C."/>
            <person name="Freedman E."/>
            <person name="Gearin G."/>
            <person name="Goldberg J."/>
            <person name="Griggs A."/>
            <person name="Gujja S."/>
            <person name="Heiman D."/>
            <person name="Howarth C."/>
            <person name="Larson L."/>
            <person name="Lui A."/>
            <person name="MacDonald P.J."/>
            <person name="Montmayeur A."/>
            <person name="Murphy C."/>
            <person name="Neiman D."/>
            <person name="Pearson M."/>
            <person name="Priest M."/>
            <person name="Roberts A."/>
            <person name="Saif S."/>
            <person name="Shea T."/>
            <person name="Shenoy N."/>
            <person name="Sisk P."/>
            <person name="Stolte C."/>
            <person name="Sykes S."/>
            <person name="Wortman J."/>
            <person name="Nusbaum C."/>
            <person name="Birren B."/>
        </authorList>
    </citation>
    <scope>NUCLEOTIDE SEQUENCE [LARGE SCALE GENOMIC DNA]</scope>
    <source>
        <strain evidence="7 8">4_1_13</strain>
    </source>
</reference>
<keyword evidence="4 5" id="KW-0131">Cell cycle</keyword>
<dbReference type="PANTHER" id="PTHR32432:SF4">
    <property type="entry name" value="CELL DIVISION PROTEIN FTSA"/>
    <property type="match status" value="1"/>
</dbReference>
<dbReference type="SMART" id="SM00842">
    <property type="entry name" value="FtsA"/>
    <property type="match status" value="1"/>
</dbReference>
<keyword evidence="3 5" id="KW-0472">Membrane</keyword>
<dbReference type="PANTHER" id="PTHR32432">
    <property type="entry name" value="CELL DIVISION PROTEIN FTSA-RELATED"/>
    <property type="match status" value="1"/>
</dbReference>
<evidence type="ECO:0000256" key="3">
    <source>
        <dbReference type="ARBA" id="ARBA00023136"/>
    </source>
</evidence>
<dbReference type="GO" id="GO:0032153">
    <property type="term" value="C:cell division site"/>
    <property type="evidence" value="ECO:0007669"/>
    <property type="project" value="UniProtKB-UniRule"/>
</dbReference>
<keyword evidence="1 5" id="KW-1003">Cell membrane</keyword>
<evidence type="ECO:0000256" key="1">
    <source>
        <dbReference type="ARBA" id="ARBA00022475"/>
    </source>
</evidence>
<comment type="subunit">
    <text evidence="5">Self-interacts. Interacts with FtsZ.</text>
</comment>
<evidence type="ECO:0000313" key="8">
    <source>
        <dbReference type="Proteomes" id="UP000004925"/>
    </source>
</evidence>
<sequence>MKEDVIRKVALDIGNNRIKLLVGEMSPDFQRIAVTNYVKTKSNGISKSLIENPEALAIALKEAISKVESVESPITRLSLALGGSGIHSATVNVKTSFPAEKEIEKADMDNLLRQAKRQIFGGREGQYRILYKEVYNKKIDISSGIVKEPVGMVGKELQADIHLVYVDDNYVQRFIQVVNKIGIDIDRIYLNSYASAKGTLDDETKKMGVAHVDIGYGSTSIIILKSGKVLYAKTKPIGEMHYISDLSIILKIPKEGAEEILNKLKNKQIEADNTIRYGAKKVTLREIKDIILARTDDIIDFITTTIDESGFNGHLTKGIVLTGGAVEIDGVSEQIASRSGYLTRKMSPIPLKGLKDAFYSDAVAIGIFLEDMEREYKAYLEETRQPAPTIKEKKEKVKEETTLNNKINDKKMDRKEEIDNFLEEVEETEPKKEGGKIKSFFKWFGELF</sequence>
<protein>
    <recommendedName>
        <fullName evidence="5">Cell division protein FtsA</fullName>
    </recommendedName>
</protein>
<dbReference type="GO" id="GO:0043093">
    <property type="term" value="P:FtsZ-dependent cytokinesis"/>
    <property type="evidence" value="ECO:0007669"/>
    <property type="project" value="UniProtKB-UniRule"/>
</dbReference>
<dbReference type="EMBL" id="ACDE02000019">
    <property type="protein sequence ID" value="EEO40406.1"/>
    <property type="molecule type" value="Genomic_DNA"/>
</dbReference>
<evidence type="ECO:0000313" key="7">
    <source>
        <dbReference type="EMBL" id="EEO40406.1"/>
    </source>
</evidence>
<dbReference type="Pfam" id="PF14450">
    <property type="entry name" value="FtsA"/>
    <property type="match status" value="1"/>
</dbReference>
<proteinExistence type="inferred from homology"/>
<name>A0A0M1VUQ2_FUSVC</name>
<dbReference type="HAMAP" id="MF_02033">
    <property type="entry name" value="FtsA"/>
    <property type="match status" value="1"/>
</dbReference>
<feature type="domain" description="SHS2" evidence="6">
    <location>
        <begin position="8"/>
        <end position="199"/>
    </location>
</feature>
<dbReference type="HOGENOM" id="CLU_037850_3_2_0"/>
<dbReference type="InterPro" id="IPR043129">
    <property type="entry name" value="ATPase_NBD"/>
</dbReference>
<comment type="subcellular location">
    <subcellularLocation>
        <location evidence="5">Cell membrane</location>
        <topology evidence="5">Peripheral membrane protein</topology>
        <orientation evidence="5">Cytoplasmic side</orientation>
    </subcellularLocation>
    <text evidence="5">Localizes to the Z ring in an FtsZ-dependent manner. Targeted to the membrane through a conserved C-terminal amphipathic helix.</text>
</comment>
<evidence type="ECO:0000256" key="2">
    <source>
        <dbReference type="ARBA" id="ARBA00022618"/>
    </source>
</evidence>
<comment type="function">
    <text evidence="5">Cell division protein that is involved in the assembly of the Z ring. May serve as a membrane anchor for the Z ring.</text>
</comment>
<dbReference type="Gene3D" id="3.30.420.40">
    <property type="match status" value="1"/>
</dbReference>
<organism evidence="7 8">
    <name type="scientific">Fusobacterium vincentii 4_1_13</name>
    <dbReference type="NCBI Taxonomy" id="469606"/>
    <lineage>
        <taxon>Bacteria</taxon>
        <taxon>Fusobacteriati</taxon>
        <taxon>Fusobacteriota</taxon>
        <taxon>Fusobacteriia</taxon>
        <taxon>Fusobacteriales</taxon>
        <taxon>Fusobacteriaceae</taxon>
        <taxon>Fusobacterium</taxon>
    </lineage>
</organism>
<dbReference type="InterPro" id="IPR003494">
    <property type="entry name" value="SHS2_FtsA"/>
</dbReference>
<evidence type="ECO:0000256" key="4">
    <source>
        <dbReference type="ARBA" id="ARBA00023306"/>
    </source>
</evidence>
<gene>
    <name evidence="5" type="primary">ftsA</name>
    <name evidence="7" type="ORF">FSCG_01119</name>
</gene>
<evidence type="ECO:0000259" key="6">
    <source>
        <dbReference type="SMART" id="SM00842"/>
    </source>
</evidence>
<comment type="similarity">
    <text evidence="5">Belongs to the FtsA/MreB family.</text>
</comment>